<protein>
    <submittedName>
        <fullName evidence="4">SPOR domain-containing protein</fullName>
    </submittedName>
</protein>
<gene>
    <name evidence="4" type="ORF">ENQ87_05840</name>
</gene>
<reference evidence="4" key="1">
    <citation type="journal article" date="2020" name="mSystems">
        <title>Genome- and Community-Level Interaction Insights into Carbon Utilization and Element Cycling Functions of Hydrothermarchaeota in Hydrothermal Sediment.</title>
        <authorList>
            <person name="Zhou Z."/>
            <person name="Liu Y."/>
            <person name="Xu W."/>
            <person name="Pan J."/>
            <person name="Luo Z.H."/>
            <person name="Li M."/>
        </authorList>
    </citation>
    <scope>NUCLEOTIDE SEQUENCE [LARGE SCALE GENOMIC DNA]</scope>
    <source>
        <strain evidence="4">SpSt-349</strain>
    </source>
</reference>
<dbReference type="PROSITE" id="PS51724">
    <property type="entry name" value="SPOR"/>
    <property type="match status" value="1"/>
</dbReference>
<dbReference type="InterPro" id="IPR007730">
    <property type="entry name" value="SPOR-like_dom"/>
</dbReference>
<keyword evidence="2" id="KW-0472">Membrane</keyword>
<dbReference type="InterPro" id="IPR052521">
    <property type="entry name" value="Cell_div_SPOR-domain"/>
</dbReference>
<feature type="compositionally biased region" description="Low complexity" evidence="1">
    <location>
        <begin position="134"/>
        <end position="145"/>
    </location>
</feature>
<feature type="compositionally biased region" description="Pro residues" evidence="1">
    <location>
        <begin position="60"/>
        <end position="70"/>
    </location>
</feature>
<feature type="compositionally biased region" description="Low complexity" evidence="1">
    <location>
        <begin position="71"/>
        <end position="80"/>
    </location>
</feature>
<dbReference type="GO" id="GO:0030428">
    <property type="term" value="C:cell septum"/>
    <property type="evidence" value="ECO:0007669"/>
    <property type="project" value="TreeGrafter"/>
</dbReference>
<dbReference type="PANTHER" id="PTHR38687:SF1">
    <property type="entry name" value="CELL DIVISION PROTEIN DEDD"/>
    <property type="match status" value="1"/>
</dbReference>
<dbReference type="GO" id="GO:0032506">
    <property type="term" value="P:cytokinetic process"/>
    <property type="evidence" value="ECO:0007669"/>
    <property type="project" value="TreeGrafter"/>
</dbReference>
<feature type="domain" description="SPOR" evidence="3">
    <location>
        <begin position="187"/>
        <end position="263"/>
    </location>
</feature>
<feature type="transmembrane region" description="Helical" evidence="2">
    <location>
        <begin position="21"/>
        <end position="41"/>
    </location>
</feature>
<dbReference type="PROSITE" id="PS51257">
    <property type="entry name" value="PROKAR_LIPOPROTEIN"/>
    <property type="match status" value="1"/>
</dbReference>
<organism evidence="4">
    <name type="scientific">Geobacter metallireducens</name>
    <dbReference type="NCBI Taxonomy" id="28232"/>
    <lineage>
        <taxon>Bacteria</taxon>
        <taxon>Pseudomonadati</taxon>
        <taxon>Thermodesulfobacteriota</taxon>
        <taxon>Desulfuromonadia</taxon>
        <taxon>Geobacterales</taxon>
        <taxon>Geobacteraceae</taxon>
        <taxon>Geobacter</taxon>
    </lineage>
</organism>
<proteinExistence type="predicted"/>
<evidence type="ECO:0000313" key="4">
    <source>
        <dbReference type="EMBL" id="HEN41886.1"/>
    </source>
</evidence>
<evidence type="ECO:0000259" key="3">
    <source>
        <dbReference type="PROSITE" id="PS51724"/>
    </source>
</evidence>
<evidence type="ECO:0000256" key="2">
    <source>
        <dbReference type="SAM" id="Phobius"/>
    </source>
</evidence>
<accession>A0A831UBN8</accession>
<keyword evidence="2" id="KW-0812">Transmembrane</keyword>
<dbReference type="GO" id="GO:0032153">
    <property type="term" value="C:cell division site"/>
    <property type="evidence" value="ECO:0007669"/>
    <property type="project" value="TreeGrafter"/>
</dbReference>
<evidence type="ECO:0000256" key="1">
    <source>
        <dbReference type="SAM" id="MobiDB-lite"/>
    </source>
</evidence>
<dbReference type="GO" id="GO:0042834">
    <property type="term" value="F:peptidoglycan binding"/>
    <property type="evidence" value="ECO:0007669"/>
    <property type="project" value="InterPro"/>
</dbReference>
<dbReference type="EMBL" id="DSOV01000021">
    <property type="protein sequence ID" value="HEN41886.1"/>
    <property type="molecule type" value="Genomic_DNA"/>
</dbReference>
<dbReference type="PANTHER" id="PTHR38687">
    <property type="entry name" value="CELL DIVISION PROTEIN DEDD-RELATED"/>
    <property type="match status" value="1"/>
</dbReference>
<feature type="region of interest" description="Disordered" evidence="1">
    <location>
        <begin position="54"/>
        <end position="183"/>
    </location>
</feature>
<dbReference type="InterPro" id="IPR036680">
    <property type="entry name" value="SPOR-like_sf"/>
</dbReference>
<keyword evidence="2" id="KW-1133">Transmembrane helix</keyword>
<comment type="caution">
    <text evidence="4">The sequence shown here is derived from an EMBL/GenBank/DDBJ whole genome shotgun (WGS) entry which is preliminary data.</text>
</comment>
<dbReference type="Gene3D" id="3.30.70.1070">
    <property type="entry name" value="Sporulation related repeat"/>
    <property type="match status" value="1"/>
</dbReference>
<dbReference type="SUPFAM" id="SSF110997">
    <property type="entry name" value="Sporulation related repeat"/>
    <property type="match status" value="1"/>
</dbReference>
<sequence length="263" mass="27386">MVLDYRERKPVNKNRPKSKPVGLYLVAFGAVAGCFFVLGVVTDRYLLPPRTSATANAPKAPAPAPAPPAPQAAAGSASGADQHSVPPPEPSLTFYETLPKGGKAILGSGINPKRPEAHDTTAKPGIAVPVNSSPAAPQQPEARPAIKTEPPQTLPAVPPNRTAAADTAERQQSSDAAARDLAAKKTATTKGKYVVQVASVKERNEAESIKKVLQEKGFAAYIVESSVVGKGTWYRVRVGKQMDQSAAGSLVKQIGGGAIIISE</sequence>
<dbReference type="Pfam" id="PF05036">
    <property type="entry name" value="SPOR"/>
    <property type="match status" value="1"/>
</dbReference>
<dbReference type="AlphaFoldDB" id="A0A831UBN8"/>
<name>A0A831UBN8_GEOME</name>